<keyword evidence="5" id="KW-1185">Reference proteome</keyword>
<evidence type="ECO:0000259" key="3">
    <source>
        <dbReference type="SMART" id="SM00903"/>
    </source>
</evidence>
<evidence type="ECO:0000256" key="2">
    <source>
        <dbReference type="ARBA" id="ARBA00023002"/>
    </source>
</evidence>
<name>A0AAE3NP86_9RHOB</name>
<dbReference type="InterPro" id="IPR050268">
    <property type="entry name" value="NADH-dep_flavin_reductase"/>
</dbReference>
<evidence type="ECO:0000313" key="5">
    <source>
        <dbReference type="Proteomes" id="UP001220964"/>
    </source>
</evidence>
<keyword evidence="2" id="KW-0560">Oxidoreductase</keyword>
<reference evidence="4" key="1">
    <citation type="submission" date="2023-03" db="EMBL/GenBank/DDBJ databases">
        <title>Multiphase analysis and comparison of six strains from genera Psychromarinibacter, Lutimaribacter, and Maritimibacter, including a novel species: Psychromarinibacter sediminicola sp. nov.</title>
        <authorList>
            <person name="Wang Y.-H."/>
            <person name="Ye M.-Q."/>
            <person name="Du Z.-J."/>
        </authorList>
    </citation>
    <scope>NUCLEOTIDE SEQUENCE</scope>
    <source>
        <strain evidence="4">C21-152</strain>
    </source>
</reference>
<dbReference type="GO" id="GO:0042602">
    <property type="term" value="F:riboflavin reductase (NADPH) activity"/>
    <property type="evidence" value="ECO:0007669"/>
    <property type="project" value="TreeGrafter"/>
</dbReference>
<dbReference type="RefSeq" id="WP_275567130.1">
    <property type="nucleotide sequence ID" value="NZ_JARGYC010000020.1"/>
</dbReference>
<protein>
    <submittedName>
        <fullName evidence="4">Flavin reductase family protein</fullName>
    </submittedName>
</protein>
<dbReference type="PANTHER" id="PTHR30466:SF11">
    <property type="entry name" value="FLAVIN-DEPENDENT MONOOXYGENASE, REDUCTASE SUBUNIT HSAB"/>
    <property type="match status" value="1"/>
</dbReference>
<comment type="caution">
    <text evidence="4">The sequence shown here is derived from an EMBL/GenBank/DDBJ whole genome shotgun (WGS) entry which is preliminary data.</text>
</comment>
<dbReference type="SMART" id="SM00903">
    <property type="entry name" value="Flavin_Reduct"/>
    <property type="match status" value="1"/>
</dbReference>
<evidence type="ECO:0000256" key="1">
    <source>
        <dbReference type="ARBA" id="ARBA00008898"/>
    </source>
</evidence>
<dbReference type="AlphaFoldDB" id="A0AAE3NP86"/>
<dbReference type="EMBL" id="JARGYC010000020">
    <property type="protein sequence ID" value="MDF0600988.1"/>
    <property type="molecule type" value="Genomic_DNA"/>
</dbReference>
<dbReference type="Pfam" id="PF01613">
    <property type="entry name" value="Flavin_Reduct"/>
    <property type="match status" value="1"/>
</dbReference>
<evidence type="ECO:0000313" key="4">
    <source>
        <dbReference type="EMBL" id="MDF0600988.1"/>
    </source>
</evidence>
<feature type="domain" description="Flavin reductase like" evidence="3">
    <location>
        <begin position="19"/>
        <end position="161"/>
    </location>
</feature>
<dbReference type="GO" id="GO:0010181">
    <property type="term" value="F:FMN binding"/>
    <property type="evidence" value="ECO:0007669"/>
    <property type="project" value="InterPro"/>
</dbReference>
<organism evidence="4 5">
    <name type="scientific">Psychromarinibacter sediminicola</name>
    <dbReference type="NCBI Taxonomy" id="3033385"/>
    <lineage>
        <taxon>Bacteria</taxon>
        <taxon>Pseudomonadati</taxon>
        <taxon>Pseudomonadota</taxon>
        <taxon>Alphaproteobacteria</taxon>
        <taxon>Rhodobacterales</taxon>
        <taxon>Paracoccaceae</taxon>
        <taxon>Psychromarinibacter</taxon>
    </lineage>
</organism>
<dbReference type="Proteomes" id="UP001220964">
    <property type="component" value="Unassembled WGS sequence"/>
</dbReference>
<dbReference type="PANTHER" id="PTHR30466">
    <property type="entry name" value="FLAVIN REDUCTASE"/>
    <property type="match status" value="1"/>
</dbReference>
<dbReference type="SUPFAM" id="SSF50475">
    <property type="entry name" value="FMN-binding split barrel"/>
    <property type="match status" value="1"/>
</dbReference>
<accession>A0AAE3NP86</accession>
<dbReference type="Gene3D" id="2.30.110.10">
    <property type="entry name" value="Electron Transport, Fmn-binding Protein, Chain A"/>
    <property type="match status" value="1"/>
</dbReference>
<sequence length="171" mass="18036">MADRENDNGDLIAQVKKVHRAFPTGVTIVTTMEGELPFGLAVNAFSSVSLSPPMVLACINETSSTYPRFFGSRKFGVSILANDQEGVAMQFAKSGGDKFAEIDWHRGVNGVPLISDAAANLELEVVSMLMAGTHTIFIGQVLSADASGKASLIYSGGGFYDGAKLSPTTEN</sequence>
<dbReference type="InterPro" id="IPR012349">
    <property type="entry name" value="Split_barrel_FMN-bd"/>
</dbReference>
<comment type="similarity">
    <text evidence="1">Belongs to the non-flavoprotein flavin reductase family.</text>
</comment>
<gene>
    <name evidence="4" type="ORF">P1J78_09625</name>
</gene>
<dbReference type="InterPro" id="IPR002563">
    <property type="entry name" value="Flavin_Rdtase-like_dom"/>
</dbReference>
<proteinExistence type="inferred from homology"/>